<evidence type="ECO:0000313" key="2">
    <source>
        <dbReference type="EMBL" id="PRY40880.1"/>
    </source>
</evidence>
<keyword evidence="1" id="KW-0732">Signal</keyword>
<sequence length="299" mass="33276">MRTHLKMMVCAALLLPAICQAQMPHDAIYMNKNAVCVAGLYGHSTWSQYWENSLKRENLNIGTHTTQSVMVMPAIGISKRVNVILSLPYVWTSTSAGNLLGQRGVQDLSAWLKVNAFQRGGFSVHAIVGGSLPMGNYVPDFQPMSIGMQCRTLTGRLLLNYKHPATGLYVTTHGSYGWRSNIRIDRDAYLADDRIYNVNQVNVPNTYDAALRVGVLRRKWQAEAFTERTACLSGDYIRRNDMPFPTNNAKATIVGVYARVQPRNIGVNARVGQVIDGVNTGQSTSYTVGLLYLFNWKKP</sequence>
<reference evidence="2 3" key="1">
    <citation type="submission" date="2018-03" db="EMBL/GenBank/DDBJ databases">
        <title>Genomic Encyclopedia of Archaeal and Bacterial Type Strains, Phase II (KMG-II): from individual species to whole genera.</title>
        <authorList>
            <person name="Goeker M."/>
        </authorList>
    </citation>
    <scope>NUCLEOTIDE SEQUENCE [LARGE SCALE GENOMIC DNA]</scope>
    <source>
        <strain evidence="2 3">DSM 28354</strain>
    </source>
</reference>
<gene>
    <name evidence="2" type="ORF">CLV58_10663</name>
</gene>
<comment type="caution">
    <text evidence="2">The sequence shown here is derived from an EMBL/GenBank/DDBJ whole genome shotgun (WGS) entry which is preliminary data.</text>
</comment>
<dbReference type="AlphaFoldDB" id="A0A2T0T5C8"/>
<evidence type="ECO:0008006" key="4">
    <source>
        <dbReference type="Google" id="ProtNLM"/>
    </source>
</evidence>
<feature type="chain" id="PRO_5015722681" description="Outer membrane beta-barrel porin/alpha-amylase" evidence="1">
    <location>
        <begin position="22"/>
        <end position="299"/>
    </location>
</feature>
<evidence type="ECO:0000256" key="1">
    <source>
        <dbReference type="SAM" id="SignalP"/>
    </source>
</evidence>
<feature type="signal peptide" evidence="1">
    <location>
        <begin position="1"/>
        <end position="21"/>
    </location>
</feature>
<dbReference type="RefSeq" id="WP_106137316.1">
    <property type="nucleotide sequence ID" value="NZ_PVTE01000006.1"/>
</dbReference>
<name>A0A2T0T5C8_9BACT</name>
<evidence type="ECO:0000313" key="3">
    <source>
        <dbReference type="Proteomes" id="UP000238375"/>
    </source>
</evidence>
<keyword evidence="3" id="KW-1185">Reference proteome</keyword>
<dbReference type="EMBL" id="PVTE01000006">
    <property type="protein sequence ID" value="PRY40880.1"/>
    <property type="molecule type" value="Genomic_DNA"/>
</dbReference>
<dbReference type="Proteomes" id="UP000238375">
    <property type="component" value="Unassembled WGS sequence"/>
</dbReference>
<organism evidence="2 3">
    <name type="scientific">Spirosoma oryzae</name>
    <dbReference type="NCBI Taxonomy" id="1469603"/>
    <lineage>
        <taxon>Bacteria</taxon>
        <taxon>Pseudomonadati</taxon>
        <taxon>Bacteroidota</taxon>
        <taxon>Cytophagia</taxon>
        <taxon>Cytophagales</taxon>
        <taxon>Cytophagaceae</taxon>
        <taxon>Spirosoma</taxon>
    </lineage>
</organism>
<dbReference type="OrthoDB" id="5562884at2"/>
<accession>A0A2T0T5C8</accession>
<proteinExistence type="predicted"/>
<protein>
    <recommendedName>
        <fullName evidence="4">Outer membrane beta-barrel porin/alpha-amylase</fullName>
    </recommendedName>
</protein>